<evidence type="ECO:0000313" key="2">
    <source>
        <dbReference type="EMBL" id="SCG76202.1"/>
    </source>
</evidence>
<dbReference type="EMBL" id="LT607753">
    <property type="protein sequence ID" value="SCG76202.1"/>
    <property type="molecule type" value="Genomic_DNA"/>
</dbReference>
<dbReference type="AlphaFoldDB" id="A0A1C5K080"/>
<sequence>MDVLNVLAAIVGFASAAFAVWVYVEQRRKAATERSRVAAQQERLRMALATTSSCLGAADLIVQRSKQDDVSVVELQNIARVLRGSLGNLARQIEAEDQVLAHWEFGKSFYSVPSPPGPAGIADDGTLT</sequence>
<accession>A0A1C5K080</accession>
<keyword evidence="1" id="KW-1133">Transmembrane helix</keyword>
<evidence type="ECO:0000256" key="1">
    <source>
        <dbReference type="SAM" id="Phobius"/>
    </source>
</evidence>
<reference evidence="3" key="1">
    <citation type="submission" date="2016-06" db="EMBL/GenBank/DDBJ databases">
        <authorList>
            <person name="Varghese N."/>
            <person name="Submissions Spin"/>
        </authorList>
    </citation>
    <scope>NUCLEOTIDE SEQUENCE [LARGE SCALE GENOMIC DNA]</scope>
    <source>
        <strain evidence="3">DSM 45161</strain>
    </source>
</reference>
<gene>
    <name evidence="2" type="ORF">GA0070614_5869</name>
</gene>
<evidence type="ECO:0000313" key="3">
    <source>
        <dbReference type="Proteomes" id="UP000198215"/>
    </source>
</evidence>
<feature type="transmembrane region" description="Helical" evidence="1">
    <location>
        <begin position="6"/>
        <end position="24"/>
    </location>
</feature>
<protein>
    <submittedName>
        <fullName evidence="2">Acyl-CoA dehydrogenase, C-terminal domain</fullName>
    </submittedName>
</protein>
<dbReference type="RefSeq" id="WP_088978917.1">
    <property type="nucleotide sequence ID" value="NZ_LT607753.1"/>
</dbReference>
<keyword evidence="3" id="KW-1185">Reference proteome</keyword>
<dbReference type="Proteomes" id="UP000198215">
    <property type="component" value="Chromosome I"/>
</dbReference>
<keyword evidence="1" id="KW-0472">Membrane</keyword>
<name>A0A1C5K080_9ACTN</name>
<organism evidence="2 3">
    <name type="scientific">Micromonospora coxensis</name>
    <dbReference type="NCBI Taxonomy" id="356852"/>
    <lineage>
        <taxon>Bacteria</taxon>
        <taxon>Bacillati</taxon>
        <taxon>Actinomycetota</taxon>
        <taxon>Actinomycetes</taxon>
        <taxon>Micromonosporales</taxon>
        <taxon>Micromonosporaceae</taxon>
        <taxon>Micromonospora</taxon>
    </lineage>
</organism>
<proteinExistence type="predicted"/>
<keyword evidence="1" id="KW-0812">Transmembrane</keyword>